<dbReference type="HOGENOM" id="CLU_2156274_0_0_4"/>
<sequence length="111" mass="12477">MQHGKGPWLHRDALRQCGVDHLRNSGWTKLHDDPRARLTGNWKRLDDGTFVPDLSQEADDVQSGHLTADKLESLGARMQAEYERAMRELAAMPPFADLKGAENNVEQGDVQ</sequence>
<dbReference type="AlphaFoldDB" id="C6BPG0"/>
<name>C6BPG0_RALP1</name>
<keyword evidence="1" id="KW-0614">Plasmid</keyword>
<reference evidence="1" key="1">
    <citation type="submission" date="2009-06" db="EMBL/GenBank/DDBJ databases">
        <title>Complete sequence plasmid 1 of Ralstonia pickettii 12D.</title>
        <authorList>
            <consortium name="US DOE Joint Genome Institute"/>
            <person name="Lucas S."/>
            <person name="Copeland A."/>
            <person name="Lapidus A."/>
            <person name="Glavina del Rio T."/>
            <person name="Dalin E."/>
            <person name="Tice H."/>
            <person name="Bruce D."/>
            <person name="Goodwin L."/>
            <person name="Pitluck S."/>
            <person name="Sims D."/>
            <person name="Meincke L."/>
            <person name="Brettin T."/>
            <person name="Detter J.C."/>
            <person name="Han C."/>
            <person name="Larimer F."/>
            <person name="Land M."/>
            <person name="Hauser L."/>
            <person name="Kyrpides N."/>
            <person name="Ovchinnikova G."/>
            <person name="Marsh T."/>
            <person name="Richardson P."/>
        </authorList>
    </citation>
    <scope>NUCLEOTIDE SEQUENCE [LARGE SCALE GENOMIC DNA]</scope>
    <source>
        <plasmid evidence="1">12D</plasmid>
        <plasmid evidence="1">pRp12D01</plasmid>
    </source>
</reference>
<accession>C6BPG0</accession>
<dbReference type="EMBL" id="CP001646">
    <property type="protein sequence ID" value="ACS66084.1"/>
    <property type="molecule type" value="Genomic_DNA"/>
</dbReference>
<geneLocation type="plasmid" evidence="1">
    <name>pRp12D01</name>
</geneLocation>
<evidence type="ECO:0000313" key="1">
    <source>
        <dbReference type="EMBL" id="ACS66084.1"/>
    </source>
</evidence>
<gene>
    <name evidence="1" type="ordered locus">Rpic12D_4850</name>
</gene>
<proteinExistence type="predicted"/>
<organism evidence="1">
    <name type="scientific">Ralstonia pickettii (strain 12D)</name>
    <dbReference type="NCBI Taxonomy" id="428406"/>
    <lineage>
        <taxon>Bacteria</taxon>
        <taxon>Pseudomonadati</taxon>
        <taxon>Pseudomonadota</taxon>
        <taxon>Betaproteobacteria</taxon>
        <taxon>Burkholderiales</taxon>
        <taxon>Burkholderiaceae</taxon>
        <taxon>Ralstonia</taxon>
    </lineage>
</organism>
<dbReference type="KEGG" id="rpf:Rpic12D_4850"/>
<protein>
    <submittedName>
        <fullName evidence="1">Uncharacterized protein</fullName>
    </submittedName>
</protein>